<reference evidence="1 2" key="1">
    <citation type="submission" date="2020-01" db="EMBL/GenBank/DDBJ databases">
        <title>Spongiivirga citrea KCTC 32990T.</title>
        <authorList>
            <person name="Wang G."/>
        </authorList>
    </citation>
    <scope>NUCLEOTIDE SEQUENCE [LARGE SCALE GENOMIC DNA]</scope>
    <source>
        <strain evidence="1 2">KCTC 32990</strain>
    </source>
</reference>
<proteinExistence type="predicted"/>
<gene>
    <name evidence="1" type="ORF">GWK10_00575</name>
</gene>
<organism evidence="1 2">
    <name type="scientific">Spongiivirga citrea</name>
    <dbReference type="NCBI Taxonomy" id="1481457"/>
    <lineage>
        <taxon>Bacteria</taxon>
        <taxon>Pseudomonadati</taxon>
        <taxon>Bacteroidota</taxon>
        <taxon>Flavobacteriia</taxon>
        <taxon>Flavobacteriales</taxon>
        <taxon>Flavobacteriaceae</taxon>
        <taxon>Spongiivirga</taxon>
    </lineage>
</organism>
<dbReference type="AlphaFoldDB" id="A0A6M0CFN6"/>
<name>A0A6M0CFN6_9FLAO</name>
<protein>
    <recommendedName>
        <fullName evidence="3">DUF1905 domain-containing protein</fullName>
    </recommendedName>
</protein>
<evidence type="ECO:0000313" key="2">
    <source>
        <dbReference type="Proteomes" id="UP000474296"/>
    </source>
</evidence>
<dbReference type="Pfam" id="PF13376">
    <property type="entry name" value="OmdA"/>
    <property type="match status" value="1"/>
</dbReference>
<evidence type="ECO:0000313" key="1">
    <source>
        <dbReference type="EMBL" id="NER15683.1"/>
    </source>
</evidence>
<keyword evidence="2" id="KW-1185">Reference proteome</keyword>
<comment type="caution">
    <text evidence="1">The sequence shown here is derived from an EMBL/GenBank/DDBJ whole genome shotgun (WGS) entry which is preliminary data.</text>
</comment>
<accession>A0A6M0CFN6</accession>
<evidence type="ECO:0008006" key="3">
    <source>
        <dbReference type="Google" id="ProtNLM"/>
    </source>
</evidence>
<sequence length="137" mass="16094">MPFYEGGHKRIQLVAQHNQNELKIHAALNKRQSQFFVMFGKKNQKELGIEKQDSFKIQLIEDSSKYGVEMPEELEAVLLSDYDAFQIFESLTMGKKRSIIYMILRFKTSQIKIDKALLLTENLKRGIRDLRELLKPF</sequence>
<dbReference type="EMBL" id="JAABOQ010000001">
    <property type="protein sequence ID" value="NER15683.1"/>
    <property type="molecule type" value="Genomic_DNA"/>
</dbReference>
<dbReference type="Proteomes" id="UP000474296">
    <property type="component" value="Unassembled WGS sequence"/>
</dbReference>